<name>A0A820E4K6_9BILA</name>
<evidence type="ECO:0000313" key="2">
    <source>
        <dbReference type="Proteomes" id="UP000663868"/>
    </source>
</evidence>
<organism evidence="1 2">
    <name type="scientific">Adineta steineri</name>
    <dbReference type="NCBI Taxonomy" id="433720"/>
    <lineage>
        <taxon>Eukaryota</taxon>
        <taxon>Metazoa</taxon>
        <taxon>Spiralia</taxon>
        <taxon>Gnathifera</taxon>
        <taxon>Rotifera</taxon>
        <taxon>Eurotatoria</taxon>
        <taxon>Bdelloidea</taxon>
        <taxon>Adinetida</taxon>
        <taxon>Adinetidae</taxon>
        <taxon>Adineta</taxon>
    </lineage>
</organism>
<dbReference type="EMBL" id="CAJOBB010010316">
    <property type="protein sequence ID" value="CAF4242967.1"/>
    <property type="molecule type" value="Genomic_DNA"/>
</dbReference>
<dbReference type="AlphaFoldDB" id="A0A820E4K6"/>
<feature type="non-terminal residue" evidence="1">
    <location>
        <position position="1"/>
    </location>
</feature>
<evidence type="ECO:0000313" key="1">
    <source>
        <dbReference type="EMBL" id="CAF4242967.1"/>
    </source>
</evidence>
<reference evidence="1" key="1">
    <citation type="submission" date="2021-02" db="EMBL/GenBank/DDBJ databases">
        <authorList>
            <person name="Nowell W R."/>
        </authorList>
    </citation>
    <scope>NUCLEOTIDE SEQUENCE</scope>
</reference>
<comment type="caution">
    <text evidence="1">The sequence shown here is derived from an EMBL/GenBank/DDBJ whole genome shotgun (WGS) entry which is preliminary data.</text>
</comment>
<dbReference type="Proteomes" id="UP000663868">
    <property type="component" value="Unassembled WGS sequence"/>
</dbReference>
<gene>
    <name evidence="1" type="ORF">KXQ929_LOCUS42377</name>
</gene>
<sequence length="29" mass="3159">SSVPAVAKTRAPIHWQYCIQIWPAPPVAA</sequence>
<proteinExistence type="predicted"/>
<protein>
    <submittedName>
        <fullName evidence="1">Uncharacterized protein</fullName>
    </submittedName>
</protein>
<accession>A0A820E4K6</accession>